<evidence type="ECO:0000313" key="1">
    <source>
        <dbReference type="EMBL" id="EME69898.1"/>
    </source>
</evidence>
<organism evidence="1 2">
    <name type="scientific">Paramagnetospirillum caucaseum</name>
    <dbReference type="NCBI Taxonomy" id="1244869"/>
    <lineage>
        <taxon>Bacteria</taxon>
        <taxon>Pseudomonadati</taxon>
        <taxon>Pseudomonadota</taxon>
        <taxon>Alphaproteobacteria</taxon>
        <taxon>Rhodospirillales</taxon>
        <taxon>Magnetospirillaceae</taxon>
        <taxon>Paramagnetospirillum</taxon>
    </lineage>
</organism>
<protein>
    <submittedName>
        <fullName evidence="1">Uncharacterized protein</fullName>
    </submittedName>
</protein>
<sequence>MAVIGGSILMIGTADFAAVADRQAFGATGMAGLILAGGAALQSGQMVRLARFLSQSHPLALARRSTLSA</sequence>
<reference evidence="1 2" key="1">
    <citation type="journal article" date="2014" name="Genome Announc.">
        <title>Draft Genome Sequence of Magnetospirillum sp. Strain SO-1, a Freshwater Magnetotactic Bacterium Isolated from the Ol'khovka River, Russia.</title>
        <authorList>
            <person name="Grouzdev D.S."/>
            <person name="Dziuba M.V."/>
            <person name="Sukhacheva M.S."/>
            <person name="Mardanov A.V."/>
            <person name="Beletskiy A.V."/>
            <person name="Kuznetsov B.B."/>
            <person name="Skryabin K.G."/>
        </authorList>
    </citation>
    <scope>NUCLEOTIDE SEQUENCE [LARGE SCALE GENOMIC DNA]</scope>
    <source>
        <strain evidence="1 2">SO-1</strain>
    </source>
</reference>
<proteinExistence type="predicted"/>
<dbReference type="EMBL" id="AONQ01000025">
    <property type="protein sequence ID" value="EME69898.1"/>
    <property type="molecule type" value="Genomic_DNA"/>
</dbReference>
<name>M3AAS4_9PROT</name>
<gene>
    <name evidence="1" type="ORF">H261_10854</name>
</gene>
<comment type="caution">
    <text evidence="1">The sequence shown here is derived from an EMBL/GenBank/DDBJ whole genome shotgun (WGS) entry which is preliminary data.</text>
</comment>
<keyword evidence="2" id="KW-1185">Reference proteome</keyword>
<dbReference type="AlphaFoldDB" id="M3AAS4"/>
<evidence type="ECO:0000313" key="2">
    <source>
        <dbReference type="Proteomes" id="UP000011744"/>
    </source>
</evidence>
<dbReference type="STRING" id="1244869.H261_10854"/>
<accession>M3AAS4</accession>
<dbReference type="Proteomes" id="UP000011744">
    <property type="component" value="Unassembled WGS sequence"/>
</dbReference>